<dbReference type="eggNOG" id="COG0438">
    <property type="taxonomic scope" value="Bacteria"/>
</dbReference>
<feature type="domain" description="Glycosyl transferase family 1" evidence="1">
    <location>
        <begin position="169"/>
        <end position="322"/>
    </location>
</feature>
<dbReference type="Gene3D" id="3.40.50.2000">
    <property type="entry name" value="Glycogen Phosphorylase B"/>
    <property type="match status" value="2"/>
</dbReference>
<keyword evidence="3" id="KW-0328">Glycosyltransferase</keyword>
<protein>
    <submittedName>
        <fullName evidence="3">Glycosyltransferase, group 1 family protein</fullName>
        <ecNumber evidence="3">2.4.-.-</ecNumber>
    </submittedName>
</protein>
<dbReference type="STRING" id="824.CGRAC_1492"/>
<comment type="caution">
    <text evidence="3">The sequence shown here is derived from an EMBL/GenBank/DDBJ whole genome shotgun (WGS) entry which is preliminary data.</text>
</comment>
<dbReference type="PANTHER" id="PTHR12526:SF630">
    <property type="entry name" value="GLYCOSYLTRANSFERASE"/>
    <property type="match status" value="1"/>
</dbReference>
<accession>C8PLK5</accession>
<keyword evidence="4" id="KW-1185">Reference proteome</keyword>
<evidence type="ECO:0000313" key="3">
    <source>
        <dbReference type="EMBL" id="EEV16317.1"/>
    </source>
</evidence>
<dbReference type="EC" id="2.4.-.-" evidence="3"/>
<evidence type="ECO:0000259" key="1">
    <source>
        <dbReference type="Pfam" id="PF00534"/>
    </source>
</evidence>
<evidence type="ECO:0000259" key="2">
    <source>
        <dbReference type="Pfam" id="PF13579"/>
    </source>
</evidence>
<evidence type="ECO:0000313" key="4">
    <source>
        <dbReference type="Proteomes" id="UP000005709"/>
    </source>
</evidence>
<dbReference type="OrthoDB" id="9775208at2"/>
<name>C8PLK5_9BACT</name>
<dbReference type="Proteomes" id="UP000005709">
    <property type="component" value="Unassembled WGS sequence"/>
</dbReference>
<dbReference type="PANTHER" id="PTHR12526">
    <property type="entry name" value="GLYCOSYLTRANSFERASE"/>
    <property type="match status" value="1"/>
</dbReference>
<proteinExistence type="predicted"/>
<dbReference type="InterPro" id="IPR001296">
    <property type="entry name" value="Glyco_trans_1"/>
</dbReference>
<dbReference type="EMBL" id="ACYG01000032">
    <property type="protein sequence ID" value="EEV16317.1"/>
    <property type="molecule type" value="Genomic_DNA"/>
</dbReference>
<feature type="domain" description="Glycosyltransferase subfamily 4-like N-terminal" evidence="2">
    <location>
        <begin position="13"/>
        <end position="147"/>
    </location>
</feature>
<gene>
    <name evidence="3" type="ORF">CAMGR0001_2015</name>
</gene>
<organism evidence="3 4">
    <name type="scientific">Campylobacter gracilis RM3268</name>
    <dbReference type="NCBI Taxonomy" id="553220"/>
    <lineage>
        <taxon>Bacteria</taxon>
        <taxon>Pseudomonadati</taxon>
        <taxon>Campylobacterota</taxon>
        <taxon>Epsilonproteobacteria</taxon>
        <taxon>Campylobacterales</taxon>
        <taxon>Campylobacteraceae</taxon>
        <taxon>Campylobacter</taxon>
    </lineage>
</organism>
<dbReference type="AlphaFoldDB" id="C8PLK5"/>
<reference evidence="3 4" key="1">
    <citation type="submission" date="2009-07" db="EMBL/GenBank/DDBJ databases">
        <authorList>
            <person name="Madupu R."/>
            <person name="Sebastian Y."/>
            <person name="Durkin A.S."/>
            <person name="Torralba M."/>
            <person name="Methe B."/>
            <person name="Sutton G.G."/>
            <person name="Strausberg R.L."/>
            <person name="Nelson K.E."/>
        </authorList>
    </citation>
    <scope>NUCLEOTIDE SEQUENCE [LARGE SCALE GENOMIC DNA]</scope>
    <source>
        <strain evidence="3 4">RM3268</strain>
    </source>
</reference>
<sequence>MKILFVIAALRNGGAERVLQVLANHFARANDVTIAILENDEGRYKFSEKIKFLHLDVYKNGGRFDKYRILRECFKRERPSVIISFMDWTNVACVIASFGLGIPLIATEHNAHDYLRSGFFSRVRDLCYKKADALTVLTRSDFEYYSRFVKNCFVVYNPFFGEICDAKGAKRNVILSVGRLEPVKGYEIYFDALSRIDKSLLAKWEILIAGDGSLRESLHELVARLGLEVRFLGHKQDVSELYKEAKIFVLSSLNEGLSNVLIESAFYGCARLSSDTAGAKELIKDGFSGILFKRGDANELTSKLENLMRDEELRDALVQNANENLDEFSQERIIKLWQGLIDRFARK</sequence>
<dbReference type="RefSeq" id="WP_005873293.1">
    <property type="nucleotide sequence ID" value="NZ_ACYG01000032.1"/>
</dbReference>
<dbReference type="GO" id="GO:0016757">
    <property type="term" value="F:glycosyltransferase activity"/>
    <property type="evidence" value="ECO:0007669"/>
    <property type="project" value="UniProtKB-KW"/>
</dbReference>
<dbReference type="SUPFAM" id="SSF53756">
    <property type="entry name" value="UDP-Glycosyltransferase/glycogen phosphorylase"/>
    <property type="match status" value="1"/>
</dbReference>
<dbReference type="Pfam" id="PF00534">
    <property type="entry name" value="Glycos_transf_1"/>
    <property type="match status" value="1"/>
</dbReference>
<dbReference type="InterPro" id="IPR028098">
    <property type="entry name" value="Glyco_trans_4-like_N"/>
</dbReference>
<keyword evidence="3" id="KW-0808">Transferase</keyword>
<dbReference type="Pfam" id="PF13579">
    <property type="entry name" value="Glyco_trans_4_4"/>
    <property type="match status" value="1"/>
</dbReference>